<dbReference type="RefSeq" id="WP_053195008.1">
    <property type="nucleotide sequence ID" value="NZ_CP011409.1"/>
</dbReference>
<evidence type="ECO:0000313" key="2">
    <source>
        <dbReference type="Proteomes" id="UP000063429"/>
    </source>
</evidence>
<reference evidence="2" key="1">
    <citation type="journal article" date="2015" name="Genome Announc.">
        <title>Complete Genome Sequence of Herbaspirillum hiltneri N3 (DSM 17495), Isolated from Surface-Sterilized Wheat Roots.</title>
        <authorList>
            <person name="Guizelini D."/>
            <person name="Saizaki P.M."/>
            <person name="Coimbra N.A."/>
            <person name="Weiss V.A."/>
            <person name="Faoro H."/>
            <person name="Sfeir M.Z."/>
            <person name="Baura V.A."/>
            <person name="Monteiro R.A."/>
            <person name="Chubatsu L.S."/>
            <person name="Souza E.M."/>
            <person name="Cruz L.M."/>
            <person name="Pedrosa F.O."/>
            <person name="Raittz R.T."/>
            <person name="Marchaukoski J.N."/>
            <person name="Steffens M.B."/>
        </authorList>
    </citation>
    <scope>NUCLEOTIDE SEQUENCE [LARGE SCALE GENOMIC DNA]</scope>
    <source>
        <strain evidence="2">N3</strain>
    </source>
</reference>
<gene>
    <name evidence="1" type="ORF">F506_01400</name>
</gene>
<sequence length="223" mass="24470">MDSINNQFFINNTASPTSAKAYAKNDDIGFAQMMATRGSVDGLSGAAKADVSPALTMALGGLIGRYGINVPPKLRILPTKKKYVLEEGDERSGKFDMLITDNPGVTELLTQAHTKALTDREAAMESAIDTFMRGKGGYDMRGFLTEFKENEKPRAISVIYDGLGSYIEEQDARGAWRLIKGESDFMDDLMKAYDRYNLTNAAVEYNKGKSLPTLNREQVARGG</sequence>
<evidence type="ECO:0000313" key="1">
    <source>
        <dbReference type="EMBL" id="AKZ61504.1"/>
    </source>
</evidence>
<keyword evidence="2" id="KW-1185">Reference proteome</keyword>
<name>A0ABN4HSJ6_9BURK</name>
<dbReference type="Proteomes" id="UP000063429">
    <property type="component" value="Chromosome"/>
</dbReference>
<proteinExistence type="predicted"/>
<protein>
    <submittedName>
        <fullName evidence="1">Uncharacterized protein</fullName>
    </submittedName>
</protein>
<accession>A0ABN4HSJ6</accession>
<organism evidence="1 2">
    <name type="scientific">Herbaspirillum hiltneri N3</name>
    <dbReference type="NCBI Taxonomy" id="1262470"/>
    <lineage>
        <taxon>Bacteria</taxon>
        <taxon>Pseudomonadati</taxon>
        <taxon>Pseudomonadota</taxon>
        <taxon>Betaproteobacteria</taxon>
        <taxon>Burkholderiales</taxon>
        <taxon>Oxalobacteraceae</taxon>
        <taxon>Herbaspirillum</taxon>
    </lineage>
</organism>
<dbReference type="EMBL" id="CP011409">
    <property type="protein sequence ID" value="AKZ61504.1"/>
    <property type="molecule type" value="Genomic_DNA"/>
</dbReference>